<keyword evidence="3 6" id="KW-0812">Transmembrane</keyword>
<keyword evidence="4 6" id="KW-1133">Transmembrane helix</keyword>
<feature type="transmembrane region" description="Helical" evidence="6">
    <location>
        <begin position="135"/>
        <end position="152"/>
    </location>
</feature>
<dbReference type="PANTHER" id="PTHR30482:SF20">
    <property type="entry name" value="HIGH-AFFINITY BRANCHED-CHAIN AMINO ACID TRANSPORT SYSTEM PERMEASE PROTEIN LIVM"/>
    <property type="match status" value="1"/>
</dbReference>
<dbReference type="InterPro" id="IPR043428">
    <property type="entry name" value="LivM-like"/>
</dbReference>
<evidence type="ECO:0000256" key="3">
    <source>
        <dbReference type="ARBA" id="ARBA00022692"/>
    </source>
</evidence>
<evidence type="ECO:0000256" key="4">
    <source>
        <dbReference type="ARBA" id="ARBA00022989"/>
    </source>
</evidence>
<keyword evidence="5 6" id="KW-0472">Membrane</keyword>
<feature type="transmembrane region" description="Helical" evidence="6">
    <location>
        <begin position="232"/>
        <end position="257"/>
    </location>
</feature>
<organism evidence="7 8">
    <name type="scientific">Leucobacter rhizosphaerae</name>
    <dbReference type="NCBI Taxonomy" id="2932245"/>
    <lineage>
        <taxon>Bacteria</taxon>
        <taxon>Bacillati</taxon>
        <taxon>Actinomycetota</taxon>
        <taxon>Actinomycetes</taxon>
        <taxon>Micrococcales</taxon>
        <taxon>Microbacteriaceae</taxon>
        <taxon>Leucobacter</taxon>
    </lineage>
</organism>
<sequence length="342" mass="36519">MAARKLSETQQIRQIRATDLSVRRVVSRVLRLGVPIAIAAAFVVPLITSSALQLQVFSIGFLNAAVVAPLVLSLGYLGLLNLSQATFYGLGAYTVAILVTDHGWGFGAALLAGVVVAGIAGAILATASARVEGDYFVLVSLGVTIAVAQALANLPDLTRGREGFFGLPEMSLLGLDFSNKVHVYYLCLALLAFVYFIVHRMSRSFTGRSMLVLRYDELAARSLGISPLRTRVFGMVISSAFAGLAGGFLVGSIKFITPADFAFDPSFMMSLYVIIGGMASLPGAVLVAFGFTWLNEQARGLSDYSVGIVGIAVLIAVFIRGGVVRDAYQRLVLKRRRRNEDA</sequence>
<proteinExistence type="predicted"/>
<protein>
    <submittedName>
        <fullName evidence="7">Branched-chain amino acid ABC transporter permease</fullName>
    </submittedName>
</protein>
<dbReference type="PANTHER" id="PTHR30482">
    <property type="entry name" value="HIGH-AFFINITY BRANCHED-CHAIN AMINO ACID TRANSPORT SYSTEM PERMEASE"/>
    <property type="match status" value="1"/>
</dbReference>
<feature type="transmembrane region" description="Helical" evidence="6">
    <location>
        <begin position="105"/>
        <end position="128"/>
    </location>
</feature>
<evidence type="ECO:0000256" key="5">
    <source>
        <dbReference type="ARBA" id="ARBA00023136"/>
    </source>
</evidence>
<evidence type="ECO:0000313" key="8">
    <source>
        <dbReference type="Proteomes" id="UP000831775"/>
    </source>
</evidence>
<dbReference type="RefSeq" id="WP_244685042.1">
    <property type="nucleotide sequence ID" value="NZ_CP095043.1"/>
</dbReference>
<dbReference type="Proteomes" id="UP000831775">
    <property type="component" value="Chromosome"/>
</dbReference>
<evidence type="ECO:0000256" key="2">
    <source>
        <dbReference type="ARBA" id="ARBA00022475"/>
    </source>
</evidence>
<feature type="transmembrane region" description="Helical" evidence="6">
    <location>
        <begin position="306"/>
        <end position="323"/>
    </location>
</feature>
<feature type="transmembrane region" description="Helical" evidence="6">
    <location>
        <begin position="269"/>
        <end position="294"/>
    </location>
</feature>
<reference evidence="7 8" key="1">
    <citation type="submission" date="2022-04" db="EMBL/GenBank/DDBJ databases">
        <title>Leucobacter sp. isolated from rhizosphere of onion.</title>
        <authorList>
            <person name="Won M."/>
            <person name="Lee C.-M."/>
            <person name="Woen H.-Y."/>
            <person name="Kwon S.-W."/>
        </authorList>
    </citation>
    <scope>NUCLEOTIDE SEQUENCE [LARGE SCALE GENOMIC DNA]</scope>
    <source>
        <strain evidence="7 8">H25R-14</strain>
    </source>
</reference>
<evidence type="ECO:0000256" key="6">
    <source>
        <dbReference type="SAM" id="Phobius"/>
    </source>
</evidence>
<keyword evidence="8" id="KW-1185">Reference proteome</keyword>
<dbReference type="Pfam" id="PF02653">
    <property type="entry name" value="BPD_transp_2"/>
    <property type="match status" value="1"/>
</dbReference>
<keyword evidence="2" id="KW-1003">Cell membrane</keyword>
<accession>A0ABY4FU38</accession>
<dbReference type="EMBL" id="CP095043">
    <property type="protein sequence ID" value="UOQ59823.1"/>
    <property type="molecule type" value="Genomic_DNA"/>
</dbReference>
<feature type="transmembrane region" description="Helical" evidence="6">
    <location>
        <begin position="181"/>
        <end position="198"/>
    </location>
</feature>
<evidence type="ECO:0000256" key="1">
    <source>
        <dbReference type="ARBA" id="ARBA00004651"/>
    </source>
</evidence>
<feature type="transmembrane region" description="Helical" evidence="6">
    <location>
        <begin position="54"/>
        <end position="72"/>
    </location>
</feature>
<evidence type="ECO:0000313" key="7">
    <source>
        <dbReference type="EMBL" id="UOQ59823.1"/>
    </source>
</evidence>
<name>A0ABY4FU38_9MICO</name>
<gene>
    <name evidence="7" type="ORF">MUN76_12330</name>
</gene>
<comment type="subcellular location">
    <subcellularLocation>
        <location evidence="1">Cell membrane</location>
        <topology evidence="1">Multi-pass membrane protein</topology>
    </subcellularLocation>
</comment>
<dbReference type="CDD" id="cd06581">
    <property type="entry name" value="TM_PBP1_LivM_like"/>
    <property type="match status" value="1"/>
</dbReference>
<feature type="transmembrane region" description="Helical" evidence="6">
    <location>
        <begin position="29"/>
        <end position="48"/>
    </location>
</feature>
<dbReference type="InterPro" id="IPR001851">
    <property type="entry name" value="ABC_transp_permease"/>
</dbReference>